<evidence type="ECO:0000313" key="3">
    <source>
        <dbReference type="Proteomes" id="UP000184041"/>
    </source>
</evidence>
<keyword evidence="3" id="KW-1185">Reference proteome</keyword>
<dbReference type="PROSITE" id="PS51257">
    <property type="entry name" value="PROKAR_LIPOPROTEIN"/>
    <property type="match status" value="1"/>
</dbReference>
<dbReference type="EMBL" id="FQUS01000001">
    <property type="protein sequence ID" value="SHE30619.1"/>
    <property type="molecule type" value="Genomic_DNA"/>
</dbReference>
<dbReference type="Pfam" id="PF17170">
    <property type="entry name" value="DUF5128"/>
    <property type="match status" value="1"/>
</dbReference>
<protein>
    <submittedName>
        <fullName evidence="2">6-bladed beta-propeller protein</fullName>
    </submittedName>
</protein>
<dbReference type="Proteomes" id="UP000184041">
    <property type="component" value="Unassembled WGS sequence"/>
</dbReference>
<reference evidence="2 3" key="1">
    <citation type="submission" date="2016-11" db="EMBL/GenBank/DDBJ databases">
        <authorList>
            <person name="Jaros S."/>
            <person name="Januszkiewicz K."/>
            <person name="Wedrychowicz H."/>
        </authorList>
    </citation>
    <scope>NUCLEOTIDE SEQUENCE [LARGE SCALE GENOMIC DNA]</scope>
    <source>
        <strain evidence="2 3">DSM 21986</strain>
    </source>
</reference>
<proteinExistence type="predicted"/>
<evidence type="ECO:0000256" key="1">
    <source>
        <dbReference type="SAM" id="SignalP"/>
    </source>
</evidence>
<dbReference type="InterPro" id="IPR011042">
    <property type="entry name" value="6-blade_b-propeller_TolB-like"/>
</dbReference>
<organism evidence="2 3">
    <name type="scientific">Fodinibius roseus</name>
    <dbReference type="NCBI Taxonomy" id="1194090"/>
    <lineage>
        <taxon>Bacteria</taxon>
        <taxon>Pseudomonadati</taxon>
        <taxon>Balneolota</taxon>
        <taxon>Balneolia</taxon>
        <taxon>Balneolales</taxon>
        <taxon>Balneolaceae</taxon>
        <taxon>Fodinibius</taxon>
    </lineage>
</organism>
<accession>A0A1M4SEI1</accession>
<keyword evidence="1" id="KW-0732">Signal</keyword>
<dbReference type="AlphaFoldDB" id="A0A1M4SEI1"/>
<sequence length="377" mass="43212">MKNSMLICFFLTAVTLLSGCRSQTEQSSFPGPPSALEITKERFLDENLVDSMMIYVPGALQTDSGGNVYVFDEGQMNIKVFSEEGRPLRIIGHRGRGPGEFISNSGFFVYRDSLYAFDRKLQRLIVFSTVGTPETVYPLKVAAPLVLKPVGEDHHLGIYAGYTGPESRSNVNYAREHASDFSTKGDPFLQLTRLVPELEGVKDLLKFRLGNVLMVEENKFIYVPSIYTGKLFQFAKKDDQWEHTHTYWGRTELNPYTLLESDSDRYPDITLSSARQHKPVEYVIHNQSRGLLRHRDKIYHFTLCEFDDNREARVFGVEIFDKEMQLLGYVPIKTIGITNEKGNTIGWHAEATDSRGNVYIRDRTINESNIWLLKFHW</sequence>
<gene>
    <name evidence="2" type="ORF">SAMN05443144_10115</name>
</gene>
<evidence type="ECO:0000313" key="2">
    <source>
        <dbReference type="EMBL" id="SHE30619.1"/>
    </source>
</evidence>
<dbReference type="STRING" id="1194090.SAMN05443144_10115"/>
<feature type="chain" id="PRO_5011979353" evidence="1">
    <location>
        <begin position="19"/>
        <end position="377"/>
    </location>
</feature>
<name>A0A1M4SEI1_9BACT</name>
<dbReference type="OrthoDB" id="1007244at2"/>
<dbReference type="Gene3D" id="2.120.10.30">
    <property type="entry name" value="TolB, C-terminal domain"/>
    <property type="match status" value="1"/>
</dbReference>
<feature type="signal peptide" evidence="1">
    <location>
        <begin position="1"/>
        <end position="18"/>
    </location>
</feature>
<dbReference type="RefSeq" id="WP_073058785.1">
    <property type="nucleotide sequence ID" value="NZ_FQUS01000001.1"/>
</dbReference>